<dbReference type="CDD" id="cd07042">
    <property type="entry name" value="STAS_SulP_like_sulfate_transporter"/>
    <property type="match status" value="1"/>
</dbReference>
<dbReference type="EMBL" id="JBEPLS010000006">
    <property type="protein sequence ID" value="MET3604103.1"/>
    <property type="molecule type" value="Genomic_DNA"/>
</dbReference>
<dbReference type="SUPFAM" id="SSF52091">
    <property type="entry name" value="SpoIIaa-like"/>
    <property type="match status" value="1"/>
</dbReference>
<comment type="caution">
    <text evidence="7">The sequence shown here is derived from an EMBL/GenBank/DDBJ whole genome shotgun (WGS) entry which is preliminary data.</text>
</comment>
<evidence type="ECO:0000256" key="2">
    <source>
        <dbReference type="ARBA" id="ARBA00022692"/>
    </source>
</evidence>
<dbReference type="InterPro" id="IPR036513">
    <property type="entry name" value="STAS_dom_sf"/>
</dbReference>
<sequence>MNSRSLSDTLSGVLATLPERLHRFRPRLLDSLRGYDRGRFLTDLGAGATVGIVALPLAMAFAIASGVKPEQGLYTAIIAGFLISLLGGSSVQIGGPAGAFIVIVFGIIERHGLANLLIATMLAGVLLFLMGLLKLGALVRYIPVSIVIGFTNGIAVLIALSQLRDLFGLDIAKMPADFFAQIHTLWLHRESFNPWAFGLGSVCLAGLFVWARIFKPGTFLPREIVEGRSARVVSRLPGPIVALVTLTAFSTLLGLPVETIGSRFGGIPQSLPGFEPPDFDWATAKQLLMPTLTIALLGAIESLLCARVADNMIDAPRHDPNQELMAQGVANVVVPFFGGIPATGTIARTVTNVRAGATSPVAGMLHALILLLIMLAAAPLALHVPLAVLAGILLFVAWNMGEWHEFARLRHFRLPYRAVLLGTFFLTVIFDLTVAVEVGLLLACGFFIWRMSQLFRIERLAPDPEIDATTFQDTLPGAQAGIEVHSLYGSLFFGAIGQVETLAERLRPDTRVLVLEMHRLISVDTSGVDALVQLHRQLQRRGVRLIVAALNTQPRSLLERSGFVAQLGTHGVAPSLGAAMEAAALACAAAPATMRAP</sequence>
<evidence type="ECO:0000313" key="8">
    <source>
        <dbReference type="Proteomes" id="UP001549111"/>
    </source>
</evidence>
<dbReference type="PROSITE" id="PS50801">
    <property type="entry name" value="STAS"/>
    <property type="match status" value="1"/>
</dbReference>
<feature type="transmembrane region" description="Helical" evidence="5">
    <location>
        <begin position="195"/>
        <end position="215"/>
    </location>
</feature>
<feature type="transmembrane region" description="Helical" evidence="5">
    <location>
        <begin position="44"/>
        <end position="64"/>
    </location>
</feature>
<feature type="domain" description="STAS" evidence="6">
    <location>
        <begin position="481"/>
        <end position="583"/>
    </location>
</feature>
<feature type="transmembrane region" description="Helical" evidence="5">
    <location>
        <begin position="236"/>
        <end position="255"/>
    </location>
</feature>
<proteinExistence type="predicted"/>
<gene>
    <name evidence="7" type="ORF">ABIC99_001917</name>
</gene>
<keyword evidence="8" id="KW-1185">Reference proteome</keyword>
<dbReference type="Proteomes" id="UP001549111">
    <property type="component" value="Unassembled WGS sequence"/>
</dbReference>
<dbReference type="InterPro" id="IPR001902">
    <property type="entry name" value="SLC26A/SulP_fam"/>
</dbReference>
<comment type="subcellular location">
    <subcellularLocation>
        <location evidence="1">Membrane</location>
        <topology evidence="1">Multi-pass membrane protein</topology>
    </subcellularLocation>
</comment>
<dbReference type="InterPro" id="IPR002645">
    <property type="entry name" value="STAS_dom"/>
</dbReference>
<protein>
    <submittedName>
        <fullName evidence="7">SulP family sulfate permease</fullName>
    </submittedName>
</protein>
<dbReference type="Pfam" id="PF01740">
    <property type="entry name" value="STAS"/>
    <property type="match status" value="1"/>
</dbReference>
<dbReference type="PANTHER" id="PTHR11814">
    <property type="entry name" value="SULFATE TRANSPORTER"/>
    <property type="match status" value="1"/>
</dbReference>
<keyword evidence="3 5" id="KW-1133">Transmembrane helix</keyword>
<feature type="transmembrane region" description="Helical" evidence="5">
    <location>
        <begin position="114"/>
        <end position="133"/>
    </location>
</feature>
<feature type="transmembrane region" description="Helical" evidence="5">
    <location>
        <begin position="287"/>
        <end position="309"/>
    </location>
</feature>
<feature type="transmembrane region" description="Helical" evidence="5">
    <location>
        <begin position="368"/>
        <end position="398"/>
    </location>
</feature>
<evidence type="ECO:0000256" key="5">
    <source>
        <dbReference type="SAM" id="Phobius"/>
    </source>
</evidence>
<evidence type="ECO:0000313" key="7">
    <source>
        <dbReference type="EMBL" id="MET3604103.1"/>
    </source>
</evidence>
<evidence type="ECO:0000256" key="4">
    <source>
        <dbReference type="ARBA" id="ARBA00023136"/>
    </source>
</evidence>
<keyword evidence="2 5" id="KW-0812">Transmembrane</keyword>
<evidence type="ECO:0000259" key="6">
    <source>
        <dbReference type="PROSITE" id="PS50801"/>
    </source>
</evidence>
<dbReference type="InterPro" id="IPR011547">
    <property type="entry name" value="SLC26A/SulP_dom"/>
</dbReference>
<keyword evidence="4 5" id="KW-0472">Membrane</keyword>
<feature type="transmembrane region" description="Helical" evidence="5">
    <location>
        <begin position="418"/>
        <end position="449"/>
    </location>
</feature>
<accession>A0ABV2IMD9</accession>
<organism evidence="7 8">
    <name type="scientific">Sphaerotilus sulfidivorans</name>
    <dbReference type="NCBI Taxonomy" id="639200"/>
    <lineage>
        <taxon>Bacteria</taxon>
        <taxon>Pseudomonadati</taxon>
        <taxon>Pseudomonadota</taxon>
        <taxon>Betaproteobacteria</taxon>
        <taxon>Burkholderiales</taxon>
        <taxon>Sphaerotilaceae</taxon>
        <taxon>Sphaerotilus</taxon>
    </lineage>
</organism>
<name>A0ABV2IMD9_9BURK</name>
<evidence type="ECO:0000256" key="1">
    <source>
        <dbReference type="ARBA" id="ARBA00004141"/>
    </source>
</evidence>
<feature type="transmembrane region" description="Helical" evidence="5">
    <location>
        <begin position="140"/>
        <end position="160"/>
    </location>
</feature>
<evidence type="ECO:0000256" key="3">
    <source>
        <dbReference type="ARBA" id="ARBA00022989"/>
    </source>
</evidence>
<feature type="transmembrane region" description="Helical" evidence="5">
    <location>
        <begin position="76"/>
        <end position="108"/>
    </location>
</feature>
<dbReference type="Gene3D" id="3.30.750.24">
    <property type="entry name" value="STAS domain"/>
    <property type="match status" value="1"/>
</dbReference>
<dbReference type="Pfam" id="PF00916">
    <property type="entry name" value="Sulfate_transp"/>
    <property type="match status" value="1"/>
</dbReference>
<reference evidence="7 8" key="1">
    <citation type="submission" date="2024-06" db="EMBL/GenBank/DDBJ databases">
        <title>Genomic Encyclopedia of Type Strains, Phase IV (KMG-IV): sequencing the most valuable type-strain genomes for metagenomic binning, comparative biology and taxonomic classification.</title>
        <authorList>
            <person name="Goeker M."/>
        </authorList>
    </citation>
    <scope>NUCLEOTIDE SEQUENCE [LARGE SCALE GENOMIC DNA]</scope>
    <source>
        <strain evidence="7 8">D-501</strain>
    </source>
</reference>